<feature type="transmembrane region" description="Helical" evidence="8">
    <location>
        <begin position="363"/>
        <end position="382"/>
    </location>
</feature>
<feature type="transmembrane region" description="Helical" evidence="8">
    <location>
        <begin position="123"/>
        <end position="141"/>
    </location>
</feature>
<evidence type="ECO:0000256" key="4">
    <source>
        <dbReference type="ARBA" id="ARBA00022679"/>
    </source>
</evidence>
<feature type="transmembrane region" description="Helical" evidence="8">
    <location>
        <begin position="333"/>
        <end position="351"/>
    </location>
</feature>
<evidence type="ECO:0000256" key="6">
    <source>
        <dbReference type="ARBA" id="ARBA00022989"/>
    </source>
</evidence>
<dbReference type="PANTHER" id="PTHR33908:SF3">
    <property type="entry name" value="UNDECAPRENYL PHOSPHATE-ALPHA-4-AMINO-4-DEOXY-L-ARABINOSE ARABINOSYL TRANSFERASE"/>
    <property type="match status" value="1"/>
</dbReference>
<feature type="transmembrane region" description="Helical" evidence="8">
    <location>
        <begin position="185"/>
        <end position="205"/>
    </location>
</feature>
<comment type="subcellular location">
    <subcellularLocation>
        <location evidence="1">Cell membrane</location>
        <topology evidence="1">Multi-pass membrane protein</topology>
    </subcellularLocation>
</comment>
<keyword evidence="5 8" id="KW-0812">Transmembrane</keyword>
<dbReference type="GO" id="GO:0005886">
    <property type="term" value="C:plasma membrane"/>
    <property type="evidence" value="ECO:0007669"/>
    <property type="project" value="UniProtKB-SubCell"/>
</dbReference>
<comment type="caution">
    <text evidence="10">The sequence shown here is derived from an EMBL/GenBank/DDBJ whole genome shotgun (WGS) entry which is preliminary data.</text>
</comment>
<keyword evidence="6 8" id="KW-1133">Transmembrane helix</keyword>
<accession>A0A7V2WT17</accession>
<gene>
    <name evidence="10" type="ORF">ENJ63_01990</name>
</gene>
<dbReference type="GO" id="GO:0016763">
    <property type="term" value="F:pentosyltransferase activity"/>
    <property type="evidence" value="ECO:0007669"/>
    <property type="project" value="TreeGrafter"/>
</dbReference>
<dbReference type="AlphaFoldDB" id="A0A7V2WT17"/>
<feature type="transmembrane region" description="Helical" evidence="8">
    <location>
        <begin position="98"/>
        <end position="117"/>
    </location>
</feature>
<organism evidence="10">
    <name type="scientific">Dissulfuribacter thermophilus</name>
    <dbReference type="NCBI Taxonomy" id="1156395"/>
    <lineage>
        <taxon>Bacteria</taxon>
        <taxon>Pseudomonadati</taxon>
        <taxon>Thermodesulfobacteriota</taxon>
        <taxon>Dissulfuribacteria</taxon>
        <taxon>Dissulfuribacterales</taxon>
        <taxon>Dissulfuribacteraceae</taxon>
        <taxon>Dissulfuribacter</taxon>
    </lineage>
</organism>
<keyword evidence="2" id="KW-1003">Cell membrane</keyword>
<keyword evidence="3" id="KW-0328">Glycosyltransferase</keyword>
<feature type="domain" description="Glycosyltransferase RgtA/B/C/D-like" evidence="9">
    <location>
        <begin position="71"/>
        <end position="230"/>
    </location>
</feature>
<keyword evidence="7 8" id="KW-0472">Membrane</keyword>
<name>A0A7V2WT17_9BACT</name>
<dbReference type="Pfam" id="PF13231">
    <property type="entry name" value="PMT_2"/>
    <property type="match status" value="1"/>
</dbReference>
<dbReference type="InterPro" id="IPR038731">
    <property type="entry name" value="RgtA/B/C-like"/>
</dbReference>
<feature type="transmembrane region" description="Helical" evidence="8">
    <location>
        <begin position="269"/>
        <end position="291"/>
    </location>
</feature>
<protein>
    <submittedName>
        <fullName evidence="10">Glycosyltransferase family 39 protein</fullName>
    </submittedName>
</protein>
<keyword evidence="4" id="KW-0808">Transferase</keyword>
<dbReference type="Proteomes" id="UP000885797">
    <property type="component" value="Unassembled WGS sequence"/>
</dbReference>
<dbReference type="InterPro" id="IPR050297">
    <property type="entry name" value="LipidA_mod_glycosyltrf_83"/>
</dbReference>
<evidence type="ECO:0000259" key="9">
    <source>
        <dbReference type="Pfam" id="PF13231"/>
    </source>
</evidence>
<dbReference type="EMBL" id="DRND01000167">
    <property type="protein sequence ID" value="HFC46633.1"/>
    <property type="molecule type" value="Genomic_DNA"/>
</dbReference>
<evidence type="ECO:0000256" key="2">
    <source>
        <dbReference type="ARBA" id="ARBA00022475"/>
    </source>
</evidence>
<evidence type="ECO:0000313" key="10">
    <source>
        <dbReference type="EMBL" id="HFC46633.1"/>
    </source>
</evidence>
<dbReference type="PANTHER" id="PTHR33908">
    <property type="entry name" value="MANNOSYLTRANSFERASE YKCB-RELATED"/>
    <property type="match status" value="1"/>
</dbReference>
<feature type="transmembrane region" description="Helical" evidence="8">
    <location>
        <begin position="212"/>
        <end position="232"/>
    </location>
</feature>
<dbReference type="GO" id="GO:0010041">
    <property type="term" value="P:response to iron(III) ion"/>
    <property type="evidence" value="ECO:0007669"/>
    <property type="project" value="TreeGrafter"/>
</dbReference>
<sequence length="508" mass="57907">MPKAMRFLLNNKAQSIFIAIFFVALFSALAFQGSRGLYDRDETRYSECAREILVTGSWLVPLRNFEPHLTKPPLTYWAIAASMAVIGINEWGARIPNAIAFSITVVVIGLIASRLFGRRYGPWASVIYLTSLVPFAASNIVTTDTLLVMWEVLSIWSFLAGYQAATRERALWWFSLMGLFWGLGFLTKGPAVFPVGAATFIFWLLRRREFRAFPFGILPTLVFLSTWLWWYLAICLKYPWAFDLIMREQVVGRLFSSEFHRNSAWYAPFYLYLPILALGLFPWNIKLLQWVSRKRPSSLLDLLKASGPEHKFVLLWFSVPVLIFSLAKSRLPLYILPAFAPMAILAALALVDLKQRRGPLRDPVALCTLIVLISLKYGITFFHPPQDARAMYERFSTHLATISEIDALNGTYLDGLSFYSGKRVEYLPKPSLFCAAPNGASSPWDEEFFELKKVPEVFVLDLKKKDRIAYFQSKGLVLEPLAKFYRLGLFRVGERAGENRPEKKGPNT</sequence>
<proteinExistence type="predicted"/>
<evidence type="ECO:0000256" key="7">
    <source>
        <dbReference type="ARBA" id="ARBA00023136"/>
    </source>
</evidence>
<evidence type="ECO:0000256" key="1">
    <source>
        <dbReference type="ARBA" id="ARBA00004651"/>
    </source>
</evidence>
<reference evidence="10" key="1">
    <citation type="journal article" date="2020" name="mSystems">
        <title>Genome- and Community-Level Interaction Insights into Carbon Utilization and Element Cycling Functions of Hydrothermarchaeota in Hydrothermal Sediment.</title>
        <authorList>
            <person name="Zhou Z."/>
            <person name="Liu Y."/>
            <person name="Xu W."/>
            <person name="Pan J."/>
            <person name="Luo Z.H."/>
            <person name="Li M."/>
        </authorList>
    </citation>
    <scope>NUCLEOTIDE SEQUENCE [LARGE SCALE GENOMIC DNA]</scope>
    <source>
        <strain evidence="10">HyVt-503</strain>
    </source>
</reference>
<evidence type="ECO:0000256" key="3">
    <source>
        <dbReference type="ARBA" id="ARBA00022676"/>
    </source>
</evidence>
<evidence type="ECO:0000256" key="5">
    <source>
        <dbReference type="ARBA" id="ARBA00022692"/>
    </source>
</evidence>
<evidence type="ECO:0000256" key="8">
    <source>
        <dbReference type="SAM" id="Phobius"/>
    </source>
</evidence>
<dbReference type="GO" id="GO:0009103">
    <property type="term" value="P:lipopolysaccharide biosynthetic process"/>
    <property type="evidence" value="ECO:0007669"/>
    <property type="project" value="TreeGrafter"/>
</dbReference>